<proteinExistence type="predicted"/>
<dbReference type="AlphaFoldDB" id="A0A1M5PVK8"/>
<dbReference type="STRING" id="1123350.SAMN02744040_00641"/>
<organism evidence="1 2">
    <name type="scientific">Tepidibacter thalassicus DSM 15285</name>
    <dbReference type="NCBI Taxonomy" id="1123350"/>
    <lineage>
        <taxon>Bacteria</taxon>
        <taxon>Bacillati</taxon>
        <taxon>Bacillota</taxon>
        <taxon>Clostridia</taxon>
        <taxon>Peptostreptococcales</taxon>
        <taxon>Peptostreptococcaceae</taxon>
        <taxon>Tepidibacter</taxon>
    </lineage>
</organism>
<evidence type="ECO:0000313" key="1">
    <source>
        <dbReference type="EMBL" id="SHH06077.1"/>
    </source>
</evidence>
<dbReference type="RefSeq" id="WP_072723586.1">
    <property type="nucleotide sequence ID" value="NZ_FQXH01000007.1"/>
</dbReference>
<keyword evidence="2" id="KW-1185">Reference proteome</keyword>
<name>A0A1M5PVK8_9FIRM</name>
<reference evidence="2" key="1">
    <citation type="submission" date="2016-11" db="EMBL/GenBank/DDBJ databases">
        <authorList>
            <person name="Varghese N."/>
            <person name="Submissions S."/>
        </authorList>
    </citation>
    <scope>NUCLEOTIDE SEQUENCE [LARGE SCALE GENOMIC DNA]</scope>
    <source>
        <strain evidence="2">DSM 15285</strain>
    </source>
</reference>
<dbReference type="Proteomes" id="UP000242520">
    <property type="component" value="Unassembled WGS sequence"/>
</dbReference>
<sequence length="59" mass="6947">MNDVKELIKMRNTFKEAVDIIDELLNLKEKENNGEDIKKELENVIGRFVIKMLELNSLQ</sequence>
<protein>
    <submittedName>
        <fullName evidence="1">Uncharacterized protein</fullName>
    </submittedName>
</protein>
<gene>
    <name evidence="1" type="ORF">SAMN02744040_00641</name>
</gene>
<evidence type="ECO:0000313" key="2">
    <source>
        <dbReference type="Proteomes" id="UP000242520"/>
    </source>
</evidence>
<accession>A0A1M5PVK8</accession>
<dbReference type="EMBL" id="FQXH01000007">
    <property type="protein sequence ID" value="SHH06077.1"/>
    <property type="molecule type" value="Genomic_DNA"/>
</dbReference>
<dbReference type="OrthoDB" id="2084955at2"/>